<comment type="caution">
    <text evidence="1">The sequence shown here is derived from an EMBL/GenBank/DDBJ whole genome shotgun (WGS) entry which is preliminary data.</text>
</comment>
<keyword evidence="2" id="KW-1185">Reference proteome</keyword>
<gene>
    <name evidence="1" type="ORF">EVAR_98628_1</name>
</gene>
<sequence>MLLAGILFSFTVRGRTTHGVLTARDLPCGGLRRSPRHRQSLEHQHGLGPCYYPDREWSGAREMTYKTRRIGDDIPWPTDEMIGEASRRRLLLKVADSGAIPQ</sequence>
<reference evidence="1 2" key="1">
    <citation type="journal article" date="2019" name="Commun. Biol.">
        <title>The bagworm genome reveals a unique fibroin gene that provides high tensile strength.</title>
        <authorList>
            <person name="Kono N."/>
            <person name="Nakamura H."/>
            <person name="Ohtoshi R."/>
            <person name="Tomita M."/>
            <person name="Numata K."/>
            <person name="Arakawa K."/>
        </authorList>
    </citation>
    <scope>NUCLEOTIDE SEQUENCE [LARGE SCALE GENOMIC DNA]</scope>
</reference>
<organism evidence="1 2">
    <name type="scientific">Eumeta variegata</name>
    <name type="common">Bagworm moth</name>
    <name type="synonym">Eumeta japonica</name>
    <dbReference type="NCBI Taxonomy" id="151549"/>
    <lineage>
        <taxon>Eukaryota</taxon>
        <taxon>Metazoa</taxon>
        <taxon>Ecdysozoa</taxon>
        <taxon>Arthropoda</taxon>
        <taxon>Hexapoda</taxon>
        <taxon>Insecta</taxon>
        <taxon>Pterygota</taxon>
        <taxon>Neoptera</taxon>
        <taxon>Endopterygota</taxon>
        <taxon>Lepidoptera</taxon>
        <taxon>Glossata</taxon>
        <taxon>Ditrysia</taxon>
        <taxon>Tineoidea</taxon>
        <taxon>Psychidae</taxon>
        <taxon>Oiketicinae</taxon>
        <taxon>Eumeta</taxon>
    </lineage>
</organism>
<dbReference type="EMBL" id="BGZK01000987">
    <property type="protein sequence ID" value="GBP67574.1"/>
    <property type="molecule type" value="Genomic_DNA"/>
</dbReference>
<dbReference type="AlphaFoldDB" id="A0A4C1XY20"/>
<protein>
    <submittedName>
        <fullName evidence="1">Uncharacterized protein</fullName>
    </submittedName>
</protein>
<proteinExistence type="predicted"/>
<evidence type="ECO:0000313" key="1">
    <source>
        <dbReference type="EMBL" id="GBP67574.1"/>
    </source>
</evidence>
<accession>A0A4C1XY20</accession>
<evidence type="ECO:0000313" key="2">
    <source>
        <dbReference type="Proteomes" id="UP000299102"/>
    </source>
</evidence>
<name>A0A4C1XY20_EUMVA</name>
<dbReference type="Proteomes" id="UP000299102">
    <property type="component" value="Unassembled WGS sequence"/>
</dbReference>